<evidence type="ECO:0000256" key="3">
    <source>
        <dbReference type="ARBA" id="ARBA00023274"/>
    </source>
</evidence>
<dbReference type="GO" id="GO:0003735">
    <property type="term" value="F:structural constituent of ribosome"/>
    <property type="evidence" value="ECO:0007669"/>
    <property type="project" value="InterPro"/>
</dbReference>
<dbReference type="OMA" id="MRHAQFL"/>
<comment type="similarity">
    <text evidence="1">Belongs to the bacterial ribosomal protein bS21 family.</text>
</comment>
<dbReference type="GO" id="GO:0006412">
    <property type="term" value="P:translation"/>
    <property type="evidence" value="ECO:0007669"/>
    <property type="project" value="InterPro"/>
</dbReference>
<evidence type="ECO:0000256" key="2">
    <source>
        <dbReference type="ARBA" id="ARBA00022980"/>
    </source>
</evidence>
<dbReference type="Pfam" id="PF01165">
    <property type="entry name" value="Ribosomal_S21"/>
    <property type="match status" value="1"/>
</dbReference>
<dbReference type="GeneID" id="108677198"/>
<dbReference type="OrthoDB" id="2501249at2759"/>
<keyword evidence="3" id="KW-0687">Ribonucleoprotein</keyword>
<dbReference type="AlphaFoldDB" id="A0A8B7P425"/>
<reference evidence="5" key="1">
    <citation type="submission" date="2025-08" db="UniProtKB">
        <authorList>
            <consortium name="RefSeq"/>
        </authorList>
    </citation>
    <scope>IDENTIFICATION</scope>
    <source>
        <tissue evidence="5">Whole organism</tissue>
    </source>
</reference>
<organism evidence="4 5">
    <name type="scientific">Hyalella azteca</name>
    <name type="common">Amphipod</name>
    <dbReference type="NCBI Taxonomy" id="294128"/>
    <lineage>
        <taxon>Eukaryota</taxon>
        <taxon>Metazoa</taxon>
        <taxon>Ecdysozoa</taxon>
        <taxon>Arthropoda</taxon>
        <taxon>Crustacea</taxon>
        <taxon>Multicrustacea</taxon>
        <taxon>Malacostraca</taxon>
        <taxon>Eumalacostraca</taxon>
        <taxon>Peracarida</taxon>
        <taxon>Amphipoda</taxon>
        <taxon>Senticaudata</taxon>
        <taxon>Talitrida</taxon>
        <taxon>Talitroidea</taxon>
        <taxon>Hyalellidae</taxon>
        <taxon>Hyalella</taxon>
    </lineage>
</organism>
<gene>
    <name evidence="5" type="primary">LOC108677198</name>
</gene>
<keyword evidence="2 5" id="KW-0689">Ribosomal protein</keyword>
<dbReference type="GO" id="GO:1990904">
    <property type="term" value="C:ribonucleoprotein complex"/>
    <property type="evidence" value="ECO:0007669"/>
    <property type="project" value="UniProtKB-KW"/>
</dbReference>
<evidence type="ECO:0000313" key="5">
    <source>
        <dbReference type="RefSeq" id="XP_018020869.1"/>
    </source>
</evidence>
<proteinExistence type="inferred from homology"/>
<dbReference type="GO" id="GO:0005840">
    <property type="term" value="C:ribosome"/>
    <property type="evidence" value="ECO:0007669"/>
    <property type="project" value="UniProtKB-KW"/>
</dbReference>
<accession>A0A8B7P425</accession>
<name>A0A8B7P425_HYAAZ</name>
<dbReference type="NCBIfam" id="TIGR00030">
    <property type="entry name" value="S21p"/>
    <property type="match status" value="1"/>
</dbReference>
<dbReference type="PANTHER" id="PTHR21109">
    <property type="entry name" value="MITOCHONDRIAL 28S RIBOSOMAL PROTEIN S21"/>
    <property type="match status" value="1"/>
</dbReference>
<dbReference type="KEGG" id="hazt:108677198"/>
<protein>
    <submittedName>
        <fullName evidence="5">28S ribosomal protein S21, mitochondrial isoform X1</fullName>
    </submittedName>
</protein>
<evidence type="ECO:0000256" key="1">
    <source>
        <dbReference type="ARBA" id="ARBA00006640"/>
    </source>
</evidence>
<sequence length="112" mass="13536">MVCTFFRFKMAFIGLRYPALNHISLRSFPKFVGRTVMVKDNDVESSMRLINRIMSEEGMLKRYRLNLRYEKPYLVRRRLNYEKAKAIYDEDMARKINFVMRKNRVDPWVGST</sequence>
<dbReference type="Proteomes" id="UP000694843">
    <property type="component" value="Unplaced"/>
</dbReference>
<keyword evidence="4" id="KW-1185">Reference proteome</keyword>
<dbReference type="CTD" id="54460"/>
<evidence type="ECO:0000313" key="4">
    <source>
        <dbReference type="Proteomes" id="UP000694843"/>
    </source>
</evidence>
<dbReference type="InterPro" id="IPR001911">
    <property type="entry name" value="Ribosomal_bS21"/>
</dbReference>
<dbReference type="RefSeq" id="XP_018020869.1">
    <property type="nucleotide sequence ID" value="XM_018165380.2"/>
</dbReference>
<dbReference type="PANTHER" id="PTHR21109:SF0">
    <property type="entry name" value="SMALL RIBOSOMAL SUBUNIT PROTEIN BS21M"/>
    <property type="match status" value="1"/>
</dbReference>